<evidence type="ECO:0000313" key="1">
    <source>
        <dbReference type="EMBL" id="ONF93455.1"/>
    </source>
</evidence>
<accession>A0AB73MF43</accession>
<reference evidence="1 2" key="1">
    <citation type="submission" date="2017-01" db="EMBL/GenBank/DDBJ databases">
        <title>Comparative genomic analysis of Brazilian Leptospira santarosai.</title>
        <authorList>
            <person name="Moreno L.Z."/>
            <person name="Miraglia F."/>
            <person name="Kremer F.S."/>
            <person name="Eslabao M.R."/>
            <person name="Lilenbaum W."/>
            <person name="Dellagostin O.A."/>
            <person name="Moreno A.M."/>
        </authorList>
    </citation>
    <scope>NUCLEOTIDE SEQUENCE [LARGE SCALE GENOMIC DNA]</scope>
    <source>
        <strain evidence="1 2">M52/8-19</strain>
    </source>
</reference>
<proteinExistence type="predicted"/>
<gene>
    <name evidence="1" type="ORF">BWD14_07920</name>
</gene>
<organism evidence="1 2">
    <name type="scientific">Leptospira santarosai</name>
    <dbReference type="NCBI Taxonomy" id="28183"/>
    <lineage>
        <taxon>Bacteria</taxon>
        <taxon>Pseudomonadati</taxon>
        <taxon>Spirochaetota</taxon>
        <taxon>Spirochaetia</taxon>
        <taxon>Leptospirales</taxon>
        <taxon>Leptospiraceae</taxon>
        <taxon>Leptospira</taxon>
    </lineage>
</organism>
<sequence length="62" mass="7259">MDKLYYCLTFENVGVPTFCFYGNKRMKKSAEPVFLKSEYEVSSLNGRFPLDFSTNVVYNRIT</sequence>
<dbReference type="EMBL" id="MTSU01000005">
    <property type="protein sequence ID" value="ONF93455.1"/>
    <property type="molecule type" value="Genomic_DNA"/>
</dbReference>
<dbReference type="AlphaFoldDB" id="A0AB73MF43"/>
<evidence type="ECO:0000313" key="2">
    <source>
        <dbReference type="Proteomes" id="UP000189337"/>
    </source>
</evidence>
<comment type="caution">
    <text evidence="1">The sequence shown here is derived from an EMBL/GenBank/DDBJ whole genome shotgun (WGS) entry which is preliminary data.</text>
</comment>
<dbReference type="Proteomes" id="UP000189337">
    <property type="component" value="Unassembled WGS sequence"/>
</dbReference>
<protein>
    <submittedName>
        <fullName evidence="1">Uncharacterized protein</fullName>
    </submittedName>
</protein>
<name>A0AB73MF43_9LEPT</name>